<evidence type="ECO:0000313" key="2">
    <source>
        <dbReference type="EMBL" id="CUH44671.1"/>
    </source>
</evidence>
<organism evidence="2 3">
    <name type="scientific">Ruegeria atlantica</name>
    <dbReference type="NCBI Taxonomy" id="81569"/>
    <lineage>
        <taxon>Bacteria</taxon>
        <taxon>Pseudomonadati</taxon>
        <taxon>Pseudomonadota</taxon>
        <taxon>Alphaproteobacteria</taxon>
        <taxon>Rhodobacterales</taxon>
        <taxon>Roseobacteraceae</taxon>
        <taxon>Ruegeria</taxon>
    </lineage>
</organism>
<evidence type="ECO:0000313" key="3">
    <source>
        <dbReference type="Proteomes" id="UP000050786"/>
    </source>
</evidence>
<dbReference type="InterPro" id="IPR032874">
    <property type="entry name" value="DDE_dom"/>
</dbReference>
<proteinExistence type="predicted"/>
<dbReference type="Pfam" id="PF13610">
    <property type="entry name" value="DDE_Tnp_IS240"/>
    <property type="match status" value="1"/>
</dbReference>
<protein>
    <recommendedName>
        <fullName evidence="1">DDE domain-containing protein</fullName>
    </recommendedName>
</protein>
<dbReference type="EMBL" id="CYPS01000056">
    <property type="protein sequence ID" value="CUH44671.1"/>
    <property type="molecule type" value="Genomic_DNA"/>
</dbReference>
<feature type="domain" description="DDE" evidence="1">
    <location>
        <begin position="6"/>
        <end position="91"/>
    </location>
</feature>
<accession>A0A0P1EVB3</accession>
<name>A0A0P1EVB3_9RHOB</name>
<dbReference type="Proteomes" id="UP000050786">
    <property type="component" value="Unassembled WGS sequence"/>
</dbReference>
<keyword evidence="3" id="KW-1185">Reference proteome</keyword>
<evidence type="ECO:0000259" key="1">
    <source>
        <dbReference type="Pfam" id="PF13610"/>
    </source>
</evidence>
<reference evidence="3" key="1">
    <citation type="submission" date="2015-09" db="EMBL/GenBank/DDBJ databases">
        <authorList>
            <person name="Rodrigo-Torres L."/>
            <person name="Arahal D.R."/>
        </authorList>
    </citation>
    <scope>NUCLEOTIDE SEQUENCE [LARGE SCALE GENOMIC DNA]</scope>
    <source>
        <strain evidence="3">CECT 4293</strain>
    </source>
</reference>
<dbReference type="AlphaFoldDB" id="A0A0P1EVB3"/>
<gene>
    <name evidence="2" type="ORF">RUM4293_03577</name>
</gene>
<sequence>MLEVNGIPRKIVIDKSGANTASIKVINRMLKGFGCLIPIEVVRWKFLNSIIEQNHRFIKWRNRPTLGFRAFASASATLAGNEIAHMIRKGQFTPGLCPFQQFAELAA</sequence>